<comment type="caution">
    <text evidence="7">The sequence shown here is derived from an EMBL/GenBank/DDBJ whole genome shotgun (WGS) entry which is preliminary data.</text>
</comment>
<dbReference type="Pfam" id="PF00557">
    <property type="entry name" value="Peptidase_M24"/>
    <property type="match status" value="1"/>
</dbReference>
<accession>A0A3B9ITP8</accession>
<dbReference type="Gene3D" id="3.40.350.10">
    <property type="entry name" value="Creatinase/prolidase N-terminal domain"/>
    <property type="match status" value="2"/>
</dbReference>
<keyword evidence="7" id="KW-0031">Aminopeptidase</keyword>
<dbReference type="PANTHER" id="PTHR43763">
    <property type="entry name" value="XAA-PRO AMINOPEPTIDASE 1"/>
    <property type="match status" value="1"/>
</dbReference>
<sequence>MTASTPDGTAAPISASQDGDALARRLAARGARVEAAGLDALLAGIDAAASPAGDLRWVDLVLGRGPHDPDLVAALVARRAEVAARLEDGLWDEAPDTAGRVARLRLRLEAAGVDGFIVPRADEHQGEYVPRAAERLAWITGFHGSAGTAVILKDRAAIFVDGRYTIQAEQEVDGQVFERCHVVERTPIAWIAETAGRGARIGYDPRLHTPAEISRWQRVLARAGVELAALEGNPLDAIWNGRAAMPLAPVVPHDEAFAGESVAAKRRRIGEAIAAAGADAYLITMPEELAWLLNIRGADVPCTPLPLGFGLIASDGEAQIFIDRRKLTPEVIDHLAGEARVAGVEALGAALDDCAGRRVLIDPTTANVWADHRLKQAGATVVEGNSPVSLPKARKNAVELAGTRAAHLRDAGALVTFLAWIAAEAPKGHLTELDAAAELGRLRAGLDHYRGMSFETISASGPHAAMAHYRVNERSNRRLEPGQIYLVDSGGQYLDGTTDVTRTVAVGDLPAEVAEAFTRVLKGHIAVAVARFPAGTTGAQLDVLARRDLWAAGLDFDHGTGHGVGSYLSVHEGPQRISKLSTQPLEPGMILSDEPGYYEPGRYGIRIENLLVVRDEGTGFAGRRFLGFETLTLAPIDRSLIRVDMLTADEIAWVDAYHARVLAEVSPLVDDGVRGWLARVTRPLAAG</sequence>
<reference evidence="7 8" key="1">
    <citation type="journal article" date="2018" name="Nat. Biotechnol.">
        <title>A standardized bacterial taxonomy based on genome phylogeny substantially revises the tree of life.</title>
        <authorList>
            <person name="Parks D.H."/>
            <person name="Chuvochina M."/>
            <person name="Waite D.W."/>
            <person name="Rinke C."/>
            <person name="Skarshewski A."/>
            <person name="Chaumeil P.A."/>
            <person name="Hugenholtz P."/>
        </authorList>
    </citation>
    <scope>NUCLEOTIDE SEQUENCE [LARGE SCALE GENOMIC DNA]</scope>
    <source>
        <strain evidence="7">UBA8739</strain>
    </source>
</reference>
<dbReference type="EMBL" id="DMAI01000399">
    <property type="protein sequence ID" value="HAE50609.1"/>
    <property type="molecule type" value="Genomic_DNA"/>
</dbReference>
<dbReference type="SUPFAM" id="SSF53092">
    <property type="entry name" value="Creatinase/prolidase N-terminal domain"/>
    <property type="match status" value="1"/>
</dbReference>
<evidence type="ECO:0000256" key="3">
    <source>
        <dbReference type="ARBA" id="ARBA00022801"/>
    </source>
</evidence>
<dbReference type="CDD" id="cd01085">
    <property type="entry name" value="APP"/>
    <property type="match status" value="1"/>
</dbReference>
<evidence type="ECO:0000313" key="8">
    <source>
        <dbReference type="Proteomes" id="UP000257706"/>
    </source>
</evidence>
<dbReference type="InterPro" id="IPR029149">
    <property type="entry name" value="Creatin/AminoP/Spt16_N"/>
</dbReference>
<dbReference type="InterPro" id="IPR036005">
    <property type="entry name" value="Creatinase/aminopeptidase-like"/>
</dbReference>
<dbReference type="Pfam" id="PF16188">
    <property type="entry name" value="Peptidase_M24_C"/>
    <property type="match status" value="1"/>
</dbReference>
<keyword evidence="2" id="KW-0479">Metal-binding</keyword>
<dbReference type="InterPro" id="IPR000587">
    <property type="entry name" value="Creatinase_N"/>
</dbReference>
<name>A0A3B9ITP8_9PROT</name>
<dbReference type="GO" id="GO:0070006">
    <property type="term" value="F:metalloaminopeptidase activity"/>
    <property type="evidence" value="ECO:0007669"/>
    <property type="project" value="InterPro"/>
</dbReference>
<dbReference type="Gene3D" id="3.90.230.10">
    <property type="entry name" value="Creatinase/methionine aminopeptidase superfamily"/>
    <property type="match status" value="1"/>
</dbReference>
<evidence type="ECO:0000256" key="2">
    <source>
        <dbReference type="ARBA" id="ARBA00022723"/>
    </source>
</evidence>
<dbReference type="InterPro" id="IPR000994">
    <property type="entry name" value="Pept_M24"/>
</dbReference>
<dbReference type="GO" id="GO:0046872">
    <property type="term" value="F:metal ion binding"/>
    <property type="evidence" value="ECO:0007669"/>
    <property type="project" value="UniProtKB-KW"/>
</dbReference>
<feature type="domain" description="Creatinase N-terminal" evidence="5">
    <location>
        <begin position="100"/>
        <end position="229"/>
    </location>
</feature>
<evidence type="ECO:0000259" key="5">
    <source>
        <dbReference type="Pfam" id="PF01321"/>
    </source>
</evidence>
<dbReference type="Pfam" id="PF01321">
    <property type="entry name" value="Creatinase_N"/>
    <property type="match status" value="1"/>
</dbReference>
<evidence type="ECO:0000313" key="7">
    <source>
        <dbReference type="EMBL" id="HAE50609.1"/>
    </source>
</evidence>
<dbReference type="InterPro" id="IPR050422">
    <property type="entry name" value="X-Pro_aminopeptidase_P"/>
</dbReference>
<organism evidence="7 8">
    <name type="scientific">Tistrella mobilis</name>
    <dbReference type="NCBI Taxonomy" id="171437"/>
    <lineage>
        <taxon>Bacteria</taxon>
        <taxon>Pseudomonadati</taxon>
        <taxon>Pseudomonadota</taxon>
        <taxon>Alphaproteobacteria</taxon>
        <taxon>Geminicoccales</taxon>
        <taxon>Geminicoccaceae</taxon>
        <taxon>Tistrella</taxon>
    </lineage>
</organism>
<keyword evidence="3" id="KW-0378">Hydrolase</keyword>
<dbReference type="InterPro" id="IPR032416">
    <property type="entry name" value="Peptidase_M24_C"/>
</dbReference>
<feature type="domain" description="Peptidase M24" evidence="4">
    <location>
        <begin position="403"/>
        <end position="614"/>
    </location>
</feature>
<dbReference type="InterPro" id="IPR033740">
    <property type="entry name" value="Pept_M24B"/>
</dbReference>
<dbReference type="SUPFAM" id="SSF55920">
    <property type="entry name" value="Creatinase/aminopeptidase"/>
    <property type="match status" value="1"/>
</dbReference>
<dbReference type="PANTHER" id="PTHR43763:SF6">
    <property type="entry name" value="XAA-PRO AMINOPEPTIDASE 1"/>
    <property type="match status" value="1"/>
</dbReference>
<evidence type="ECO:0000256" key="1">
    <source>
        <dbReference type="ARBA" id="ARBA00008766"/>
    </source>
</evidence>
<dbReference type="AlphaFoldDB" id="A0A3B9ITP8"/>
<comment type="similarity">
    <text evidence="1">Belongs to the peptidase M24B family.</text>
</comment>
<keyword evidence="7" id="KW-0645">Protease</keyword>
<dbReference type="GO" id="GO:0005737">
    <property type="term" value="C:cytoplasm"/>
    <property type="evidence" value="ECO:0007669"/>
    <property type="project" value="UniProtKB-ARBA"/>
</dbReference>
<gene>
    <name evidence="7" type="ORF">DCK97_24655</name>
</gene>
<evidence type="ECO:0000259" key="4">
    <source>
        <dbReference type="Pfam" id="PF00557"/>
    </source>
</evidence>
<dbReference type="Pfam" id="PF16189">
    <property type="entry name" value="Creatinase_N_2"/>
    <property type="match status" value="1"/>
</dbReference>
<proteinExistence type="inferred from homology"/>
<dbReference type="FunFam" id="3.90.230.10:FF:000009">
    <property type="entry name" value="xaa-Pro aminopeptidase 2"/>
    <property type="match status" value="1"/>
</dbReference>
<dbReference type="Proteomes" id="UP000257706">
    <property type="component" value="Unassembled WGS sequence"/>
</dbReference>
<evidence type="ECO:0000259" key="6">
    <source>
        <dbReference type="Pfam" id="PF16188"/>
    </source>
</evidence>
<protein>
    <submittedName>
        <fullName evidence="7">X-Pro aminopeptidase</fullName>
    </submittedName>
</protein>
<feature type="domain" description="Peptidase M24 C-terminal" evidence="6">
    <location>
        <begin position="625"/>
        <end position="684"/>
    </location>
</feature>